<evidence type="ECO:0000256" key="2">
    <source>
        <dbReference type="ARBA" id="ARBA00023125"/>
    </source>
</evidence>
<dbReference type="InterPro" id="IPR020449">
    <property type="entry name" value="Tscrpt_reg_AraC-type_HTH"/>
</dbReference>
<proteinExistence type="predicted"/>
<dbReference type="Pfam" id="PF12833">
    <property type="entry name" value="HTH_18"/>
    <property type="match status" value="1"/>
</dbReference>
<dbReference type="GO" id="GO:0043565">
    <property type="term" value="F:sequence-specific DNA binding"/>
    <property type="evidence" value="ECO:0007669"/>
    <property type="project" value="InterPro"/>
</dbReference>
<protein>
    <submittedName>
        <fullName evidence="5">Helix-turn-helix domain-containing protein</fullName>
    </submittedName>
</protein>
<dbReference type="EMBL" id="WPIN01000013">
    <property type="protein sequence ID" value="MVM33968.1"/>
    <property type="molecule type" value="Genomic_DNA"/>
</dbReference>
<evidence type="ECO:0000313" key="6">
    <source>
        <dbReference type="Proteomes" id="UP000436006"/>
    </source>
</evidence>
<sequence length="329" mass="38273">MKQRIILDEADLLEVIGEHCLDDYQAGGLRIRHYQTEGLGMRGKFKMIDLPDMQIVHSMASLPYQLGLNVMVDQPLLQMHFGLTGYESATLGSNAYVLQIQRNQHNLFYLPTHQKDFLLHERCANYITFEVNFHPTYLSKLLNDEVSLIAEFYRRMEAGNATLLGKESRPITSEMHQIIQAILSCQFPDPLRQLYLETKVQELFLLQVKQFNEEESHSVKLHPDDKQKLYQLNELIQTTGELTYSLPELASEFGLNIDKLKKGYKQLFNQTIFGHVHELRMQKAKELLQRTNQSIGEISLLTGYKNQQHFSKAFKDRFGTLPRDIRREL</sequence>
<reference evidence="5 6" key="1">
    <citation type="submission" date="2019-12" db="EMBL/GenBank/DDBJ databases">
        <title>Spirosoma sp. HMF4905 genome sequencing and assembly.</title>
        <authorList>
            <person name="Kang H."/>
            <person name="Cha I."/>
            <person name="Kim H."/>
            <person name="Joh K."/>
        </authorList>
    </citation>
    <scope>NUCLEOTIDE SEQUENCE [LARGE SCALE GENOMIC DNA]</scope>
    <source>
        <strain evidence="5 6">HMF4905</strain>
    </source>
</reference>
<keyword evidence="2" id="KW-0238">DNA-binding</keyword>
<dbReference type="PROSITE" id="PS01124">
    <property type="entry name" value="HTH_ARAC_FAMILY_2"/>
    <property type="match status" value="1"/>
</dbReference>
<dbReference type="InterPro" id="IPR018062">
    <property type="entry name" value="HTH_AraC-typ_CS"/>
</dbReference>
<dbReference type="SUPFAM" id="SSF46689">
    <property type="entry name" value="Homeodomain-like"/>
    <property type="match status" value="1"/>
</dbReference>
<dbReference type="RefSeq" id="WP_157588678.1">
    <property type="nucleotide sequence ID" value="NZ_WPIN01000013.1"/>
</dbReference>
<feature type="domain" description="HTH araC/xylS-type" evidence="4">
    <location>
        <begin position="230"/>
        <end position="328"/>
    </location>
</feature>
<dbReference type="InterPro" id="IPR018060">
    <property type="entry name" value="HTH_AraC"/>
</dbReference>
<dbReference type="SMART" id="SM00342">
    <property type="entry name" value="HTH_ARAC"/>
    <property type="match status" value="1"/>
</dbReference>
<dbReference type="GO" id="GO:0003700">
    <property type="term" value="F:DNA-binding transcription factor activity"/>
    <property type="evidence" value="ECO:0007669"/>
    <property type="project" value="InterPro"/>
</dbReference>
<dbReference type="PANTHER" id="PTHR47893">
    <property type="entry name" value="REGULATORY PROTEIN PCHR"/>
    <property type="match status" value="1"/>
</dbReference>
<dbReference type="Proteomes" id="UP000436006">
    <property type="component" value="Unassembled WGS sequence"/>
</dbReference>
<name>A0A7K1SJQ8_9BACT</name>
<dbReference type="InterPro" id="IPR053142">
    <property type="entry name" value="PchR_regulatory_protein"/>
</dbReference>
<keyword evidence="3" id="KW-0804">Transcription</keyword>
<keyword evidence="1" id="KW-0805">Transcription regulation</keyword>
<dbReference type="PRINTS" id="PR00032">
    <property type="entry name" value="HTHARAC"/>
</dbReference>
<keyword evidence="6" id="KW-1185">Reference proteome</keyword>
<comment type="caution">
    <text evidence="5">The sequence shown here is derived from an EMBL/GenBank/DDBJ whole genome shotgun (WGS) entry which is preliminary data.</text>
</comment>
<evidence type="ECO:0000259" key="4">
    <source>
        <dbReference type="PROSITE" id="PS01124"/>
    </source>
</evidence>
<accession>A0A7K1SJQ8</accession>
<evidence type="ECO:0000256" key="1">
    <source>
        <dbReference type="ARBA" id="ARBA00023015"/>
    </source>
</evidence>
<organism evidence="5 6">
    <name type="scientific">Spirosoma arboris</name>
    <dbReference type="NCBI Taxonomy" id="2682092"/>
    <lineage>
        <taxon>Bacteria</taxon>
        <taxon>Pseudomonadati</taxon>
        <taxon>Bacteroidota</taxon>
        <taxon>Cytophagia</taxon>
        <taxon>Cytophagales</taxon>
        <taxon>Cytophagaceae</taxon>
        <taxon>Spirosoma</taxon>
    </lineage>
</organism>
<dbReference type="Gene3D" id="1.10.10.60">
    <property type="entry name" value="Homeodomain-like"/>
    <property type="match status" value="1"/>
</dbReference>
<dbReference type="InterPro" id="IPR009057">
    <property type="entry name" value="Homeodomain-like_sf"/>
</dbReference>
<evidence type="ECO:0000256" key="3">
    <source>
        <dbReference type="ARBA" id="ARBA00023163"/>
    </source>
</evidence>
<gene>
    <name evidence="5" type="ORF">GO755_28290</name>
</gene>
<dbReference type="PROSITE" id="PS00041">
    <property type="entry name" value="HTH_ARAC_FAMILY_1"/>
    <property type="match status" value="1"/>
</dbReference>
<evidence type="ECO:0000313" key="5">
    <source>
        <dbReference type="EMBL" id="MVM33968.1"/>
    </source>
</evidence>
<dbReference type="AlphaFoldDB" id="A0A7K1SJQ8"/>
<dbReference type="PANTHER" id="PTHR47893:SF1">
    <property type="entry name" value="REGULATORY PROTEIN PCHR"/>
    <property type="match status" value="1"/>
</dbReference>